<evidence type="ECO:0000313" key="3">
    <source>
        <dbReference type="Proteomes" id="UP000002892"/>
    </source>
</evidence>
<sequence>MKIPSIKETKQLLYEAATLNSGPWVEHSILTAEAARNIASNHRNLDSEIAYILGYLHDIGRRYGMSYMRHIVDGYNFLSQMGYEDCARICLTHSFPLKNLQSYSGNNDCTAEESELIKRYISEINYSEYDELIQLCDALATPKGFCLLEKRLVDVALRYGVNDFTVLKWKSTFEIKDKFEKVIGRSIYDLLPGVKETTFL</sequence>
<evidence type="ECO:0000259" key="1">
    <source>
        <dbReference type="SMART" id="SM00471"/>
    </source>
</evidence>
<keyword evidence="3" id="KW-1185">Reference proteome</keyword>
<dbReference type="RefSeq" id="WP_014826451.1">
    <property type="nucleotide sequence ID" value="NC_018068.1"/>
</dbReference>
<gene>
    <name evidence="2" type="ordered locus">Desaci_1425</name>
</gene>
<evidence type="ECO:0000313" key="2">
    <source>
        <dbReference type="EMBL" id="AFM40444.1"/>
    </source>
</evidence>
<dbReference type="KEGG" id="dai:Desaci_1425"/>
<dbReference type="OrthoDB" id="9794480at2"/>
<proteinExistence type="predicted"/>
<feature type="domain" description="HD/PDEase" evidence="1">
    <location>
        <begin position="20"/>
        <end position="151"/>
    </location>
</feature>
<dbReference type="GO" id="GO:0016787">
    <property type="term" value="F:hydrolase activity"/>
    <property type="evidence" value="ECO:0007669"/>
    <property type="project" value="UniProtKB-KW"/>
</dbReference>
<dbReference type="eggNOG" id="COG2206">
    <property type="taxonomic scope" value="Bacteria"/>
</dbReference>
<dbReference type="STRING" id="646529.Desaci_1425"/>
<dbReference type="AlphaFoldDB" id="I4D3S0"/>
<organism evidence="2 3">
    <name type="scientific">Desulfosporosinus acidiphilus (strain DSM 22704 / JCM 16185 / SJ4)</name>
    <dbReference type="NCBI Taxonomy" id="646529"/>
    <lineage>
        <taxon>Bacteria</taxon>
        <taxon>Bacillati</taxon>
        <taxon>Bacillota</taxon>
        <taxon>Clostridia</taxon>
        <taxon>Eubacteriales</taxon>
        <taxon>Desulfitobacteriaceae</taxon>
        <taxon>Desulfosporosinus</taxon>
    </lineage>
</organism>
<dbReference type="Pfam" id="PF01966">
    <property type="entry name" value="HD"/>
    <property type="match status" value="1"/>
</dbReference>
<dbReference type="Gene3D" id="1.10.3210.10">
    <property type="entry name" value="Hypothetical protein af1432"/>
    <property type="match status" value="1"/>
</dbReference>
<dbReference type="CDD" id="cd00077">
    <property type="entry name" value="HDc"/>
    <property type="match status" value="1"/>
</dbReference>
<reference evidence="2 3" key="1">
    <citation type="journal article" date="2012" name="J. Bacteriol.">
        <title>Complete genome sequences of Desulfosporosinus orientis DSM765T, Desulfosporosinus youngiae DSM17734T, Desulfosporosinus meridiei DSM13257T, and Desulfosporosinus acidiphilus DSM22704T.</title>
        <authorList>
            <person name="Pester M."/>
            <person name="Brambilla E."/>
            <person name="Alazard D."/>
            <person name="Rattei T."/>
            <person name="Weinmaier T."/>
            <person name="Han J."/>
            <person name="Lucas S."/>
            <person name="Lapidus A."/>
            <person name="Cheng J.F."/>
            <person name="Goodwin L."/>
            <person name="Pitluck S."/>
            <person name="Peters L."/>
            <person name="Ovchinnikova G."/>
            <person name="Teshima H."/>
            <person name="Detter J.C."/>
            <person name="Han C.S."/>
            <person name="Tapia R."/>
            <person name="Land M.L."/>
            <person name="Hauser L."/>
            <person name="Kyrpides N.C."/>
            <person name="Ivanova N.N."/>
            <person name="Pagani I."/>
            <person name="Huntmann M."/>
            <person name="Wei C.L."/>
            <person name="Davenport K.W."/>
            <person name="Daligault H."/>
            <person name="Chain P.S."/>
            <person name="Chen A."/>
            <person name="Mavromatis K."/>
            <person name="Markowitz V."/>
            <person name="Szeto E."/>
            <person name="Mikhailova N."/>
            <person name="Pati A."/>
            <person name="Wagner M."/>
            <person name="Woyke T."/>
            <person name="Ollivier B."/>
            <person name="Klenk H.P."/>
            <person name="Spring S."/>
            <person name="Loy A."/>
        </authorList>
    </citation>
    <scope>NUCLEOTIDE SEQUENCE [LARGE SCALE GENOMIC DNA]</scope>
    <source>
        <strain evidence="3">DSM 22704 / JCM 16185 / SJ4</strain>
    </source>
</reference>
<keyword evidence="2" id="KW-0378">Hydrolase</keyword>
<protein>
    <submittedName>
        <fullName evidence="2">Putative HD superfamily hydrolase involved in NAD metabolism</fullName>
    </submittedName>
</protein>
<dbReference type="SMART" id="SM00471">
    <property type="entry name" value="HDc"/>
    <property type="match status" value="1"/>
</dbReference>
<dbReference type="InterPro" id="IPR006674">
    <property type="entry name" value="HD_domain"/>
</dbReference>
<dbReference type="InterPro" id="IPR003607">
    <property type="entry name" value="HD/PDEase_dom"/>
</dbReference>
<accession>I4D3S0</accession>
<dbReference type="EMBL" id="CP003639">
    <property type="protein sequence ID" value="AFM40444.1"/>
    <property type="molecule type" value="Genomic_DNA"/>
</dbReference>
<dbReference type="HOGENOM" id="CLU_1335392_0_0_9"/>
<dbReference type="Proteomes" id="UP000002892">
    <property type="component" value="Chromosome"/>
</dbReference>
<name>I4D3S0_DESAJ</name>
<dbReference type="SUPFAM" id="SSF109604">
    <property type="entry name" value="HD-domain/PDEase-like"/>
    <property type="match status" value="1"/>
</dbReference>